<evidence type="ECO:0000256" key="1">
    <source>
        <dbReference type="SAM" id="SignalP"/>
    </source>
</evidence>
<name>A0AAD5QZY1_PARTN</name>
<gene>
    <name evidence="2" type="ORF">KIN20_027891</name>
</gene>
<feature type="chain" id="PRO_5042156182" description="Lipoprotein" evidence="1">
    <location>
        <begin position="22"/>
        <end position="228"/>
    </location>
</feature>
<protein>
    <recommendedName>
        <fullName evidence="4">Lipoprotein</fullName>
    </recommendedName>
</protein>
<evidence type="ECO:0008006" key="4">
    <source>
        <dbReference type="Google" id="ProtNLM"/>
    </source>
</evidence>
<feature type="signal peptide" evidence="1">
    <location>
        <begin position="1"/>
        <end position="21"/>
    </location>
</feature>
<reference evidence="2" key="1">
    <citation type="submission" date="2021-06" db="EMBL/GenBank/DDBJ databases">
        <title>Parelaphostrongylus tenuis whole genome reference sequence.</title>
        <authorList>
            <person name="Garwood T.J."/>
            <person name="Larsen P.A."/>
            <person name="Fountain-Jones N.M."/>
            <person name="Garbe J.R."/>
            <person name="Macchietto M.G."/>
            <person name="Kania S.A."/>
            <person name="Gerhold R.W."/>
            <person name="Richards J.E."/>
            <person name="Wolf T.M."/>
        </authorList>
    </citation>
    <scope>NUCLEOTIDE SEQUENCE</scope>
    <source>
        <strain evidence="2">MNPRO001-30</strain>
        <tissue evidence="2">Meninges</tissue>
    </source>
</reference>
<comment type="caution">
    <text evidence="2">The sequence shown here is derived from an EMBL/GenBank/DDBJ whole genome shotgun (WGS) entry which is preliminary data.</text>
</comment>
<accession>A0AAD5QZY1</accession>
<keyword evidence="3" id="KW-1185">Reference proteome</keyword>
<dbReference type="PROSITE" id="PS51257">
    <property type="entry name" value="PROKAR_LIPOPROTEIN"/>
    <property type="match status" value="1"/>
</dbReference>
<evidence type="ECO:0000313" key="2">
    <source>
        <dbReference type="EMBL" id="KAJ1367048.1"/>
    </source>
</evidence>
<dbReference type="Proteomes" id="UP001196413">
    <property type="component" value="Unassembled WGS sequence"/>
</dbReference>
<dbReference type="EMBL" id="JAHQIW010005756">
    <property type="protein sequence ID" value="KAJ1367048.1"/>
    <property type="molecule type" value="Genomic_DNA"/>
</dbReference>
<keyword evidence="1" id="KW-0732">Signal</keyword>
<organism evidence="2 3">
    <name type="scientific">Parelaphostrongylus tenuis</name>
    <name type="common">Meningeal worm</name>
    <dbReference type="NCBI Taxonomy" id="148309"/>
    <lineage>
        <taxon>Eukaryota</taxon>
        <taxon>Metazoa</taxon>
        <taxon>Ecdysozoa</taxon>
        <taxon>Nematoda</taxon>
        <taxon>Chromadorea</taxon>
        <taxon>Rhabditida</taxon>
        <taxon>Rhabditina</taxon>
        <taxon>Rhabditomorpha</taxon>
        <taxon>Strongyloidea</taxon>
        <taxon>Metastrongylidae</taxon>
        <taxon>Parelaphostrongylus</taxon>
    </lineage>
</organism>
<dbReference type="AlphaFoldDB" id="A0AAD5QZY1"/>
<sequence length="228" mass="24448">MTRHLSVSIIFSMLTTTAVLGCGVMPPGQAVSRNFTVTGFALPVNMVYSDEVDVRVKVPGIAPNADAAQGFVSRLIMQTVLDVLERQGRSAGLPDAIIAAILDQLLVQVRYEALECKNAAVNQNPAQPFPGVPMKLPHCIIAGNTVTALCTVVPGLGPGNNMCDLRNNMGIETIPSKHLSISGTLTITNIIMANWSREMWQNVVNRAVRMLASSPFVPHFFSSFASVS</sequence>
<proteinExistence type="predicted"/>
<evidence type="ECO:0000313" key="3">
    <source>
        <dbReference type="Proteomes" id="UP001196413"/>
    </source>
</evidence>